<organism evidence="2 3">
    <name type="scientific">Kolteria novifilia</name>
    <dbReference type="NCBI Taxonomy" id="2527975"/>
    <lineage>
        <taxon>Bacteria</taxon>
        <taxon>Pseudomonadati</taxon>
        <taxon>Planctomycetota</taxon>
        <taxon>Planctomycetia</taxon>
        <taxon>Kolteriales</taxon>
        <taxon>Kolteriaceae</taxon>
        <taxon>Kolteria</taxon>
    </lineage>
</organism>
<keyword evidence="3" id="KW-1185">Reference proteome</keyword>
<evidence type="ECO:0000313" key="3">
    <source>
        <dbReference type="Proteomes" id="UP000317093"/>
    </source>
</evidence>
<sequence length="50" mass="5413">MTGGITLMRSRADASTFGLDKIPNGEHSAGCSRKREHGTRRHIEDVDSSA</sequence>
<dbReference type="Proteomes" id="UP000317093">
    <property type="component" value="Chromosome"/>
</dbReference>
<feature type="region of interest" description="Disordered" evidence="1">
    <location>
        <begin position="1"/>
        <end position="50"/>
    </location>
</feature>
<proteinExistence type="predicted"/>
<evidence type="ECO:0000313" key="2">
    <source>
        <dbReference type="EMBL" id="QDU60747.1"/>
    </source>
</evidence>
<protein>
    <submittedName>
        <fullName evidence="2">Uncharacterized protein</fullName>
    </submittedName>
</protein>
<dbReference type="KEGG" id="knv:Pan216_15970"/>
<name>A0A518B1A9_9BACT</name>
<evidence type="ECO:0000256" key="1">
    <source>
        <dbReference type="SAM" id="MobiDB-lite"/>
    </source>
</evidence>
<feature type="compositionally biased region" description="Basic and acidic residues" evidence="1">
    <location>
        <begin position="41"/>
        <end position="50"/>
    </location>
</feature>
<dbReference type="EMBL" id="CP036279">
    <property type="protein sequence ID" value="QDU60747.1"/>
    <property type="molecule type" value="Genomic_DNA"/>
</dbReference>
<reference evidence="2 3" key="1">
    <citation type="submission" date="2019-02" db="EMBL/GenBank/DDBJ databases">
        <title>Deep-cultivation of Planctomycetes and their phenomic and genomic characterization uncovers novel biology.</title>
        <authorList>
            <person name="Wiegand S."/>
            <person name="Jogler M."/>
            <person name="Boedeker C."/>
            <person name="Pinto D."/>
            <person name="Vollmers J."/>
            <person name="Rivas-Marin E."/>
            <person name="Kohn T."/>
            <person name="Peeters S.H."/>
            <person name="Heuer A."/>
            <person name="Rast P."/>
            <person name="Oberbeckmann S."/>
            <person name="Bunk B."/>
            <person name="Jeske O."/>
            <person name="Meyerdierks A."/>
            <person name="Storesund J.E."/>
            <person name="Kallscheuer N."/>
            <person name="Luecker S."/>
            <person name="Lage O.M."/>
            <person name="Pohl T."/>
            <person name="Merkel B.J."/>
            <person name="Hornburger P."/>
            <person name="Mueller R.-W."/>
            <person name="Bruemmer F."/>
            <person name="Labrenz M."/>
            <person name="Spormann A.M."/>
            <person name="Op den Camp H."/>
            <person name="Overmann J."/>
            <person name="Amann R."/>
            <person name="Jetten M.S.M."/>
            <person name="Mascher T."/>
            <person name="Medema M.H."/>
            <person name="Devos D.P."/>
            <person name="Kaster A.-K."/>
            <person name="Ovreas L."/>
            <person name="Rohde M."/>
            <person name="Galperin M.Y."/>
            <person name="Jogler C."/>
        </authorList>
    </citation>
    <scope>NUCLEOTIDE SEQUENCE [LARGE SCALE GENOMIC DNA]</scope>
    <source>
        <strain evidence="2 3">Pan216</strain>
    </source>
</reference>
<accession>A0A518B1A9</accession>
<dbReference type="AlphaFoldDB" id="A0A518B1A9"/>
<gene>
    <name evidence="2" type="ORF">Pan216_15970</name>
</gene>